<gene>
    <name evidence="5" type="ORF">ATO7_11503</name>
</gene>
<evidence type="ECO:0000256" key="3">
    <source>
        <dbReference type="ARBA" id="ARBA00023163"/>
    </source>
</evidence>
<dbReference type="SUPFAM" id="SSF51182">
    <property type="entry name" value="RmlC-like cupins"/>
    <property type="match status" value="1"/>
</dbReference>
<dbReference type="CDD" id="cd00093">
    <property type="entry name" value="HTH_XRE"/>
    <property type="match status" value="1"/>
</dbReference>
<organism evidence="5 6">
    <name type="scientific">Oceanococcus atlanticus</name>
    <dbReference type="NCBI Taxonomy" id="1317117"/>
    <lineage>
        <taxon>Bacteria</taxon>
        <taxon>Pseudomonadati</taxon>
        <taxon>Pseudomonadota</taxon>
        <taxon>Gammaproteobacteria</taxon>
        <taxon>Chromatiales</taxon>
        <taxon>Oceanococcaceae</taxon>
        <taxon>Oceanococcus</taxon>
    </lineage>
</organism>
<dbReference type="Pfam" id="PF01381">
    <property type="entry name" value="HTH_3"/>
    <property type="match status" value="1"/>
</dbReference>
<sequence>MVKLSRHLAENVLALRRNRGWSQQRLADLARIPRSTLAGMESGGGNPSLNNLAAVATALHVSIEELLAKPRYASRLIAAADVPVQRERGGAVRVHDLLPERVRGLEIIRLELDAGAQRKGHPHLPGTREYLHGLEGQISVIAAGELFAVNAGDVLAFPGEAAHSYLNRSSHRACAISIVVPLSAAQELQS</sequence>
<dbReference type="GO" id="GO:0005829">
    <property type="term" value="C:cytosol"/>
    <property type="evidence" value="ECO:0007669"/>
    <property type="project" value="TreeGrafter"/>
</dbReference>
<dbReference type="RefSeq" id="WP_083561948.1">
    <property type="nucleotide sequence ID" value="NZ_AQQV01000003.1"/>
</dbReference>
<dbReference type="Proteomes" id="UP000192342">
    <property type="component" value="Unassembled WGS sequence"/>
</dbReference>
<evidence type="ECO:0000259" key="4">
    <source>
        <dbReference type="PROSITE" id="PS50943"/>
    </source>
</evidence>
<dbReference type="PANTHER" id="PTHR46797:SF23">
    <property type="entry name" value="HTH-TYPE TRANSCRIPTIONAL REGULATOR SUTR"/>
    <property type="match status" value="1"/>
</dbReference>
<dbReference type="Gene3D" id="2.60.120.10">
    <property type="entry name" value="Jelly Rolls"/>
    <property type="match status" value="1"/>
</dbReference>
<evidence type="ECO:0000313" key="5">
    <source>
        <dbReference type="EMBL" id="ORE85916.1"/>
    </source>
</evidence>
<dbReference type="InterPro" id="IPR050807">
    <property type="entry name" value="TransReg_Diox_bact_type"/>
</dbReference>
<evidence type="ECO:0000313" key="6">
    <source>
        <dbReference type="Proteomes" id="UP000192342"/>
    </source>
</evidence>
<dbReference type="InterPro" id="IPR011051">
    <property type="entry name" value="RmlC_Cupin_sf"/>
</dbReference>
<dbReference type="STRING" id="1317117.ATO7_11503"/>
<dbReference type="Pfam" id="PF07883">
    <property type="entry name" value="Cupin_2"/>
    <property type="match status" value="1"/>
</dbReference>
<dbReference type="PANTHER" id="PTHR46797">
    <property type="entry name" value="HTH-TYPE TRANSCRIPTIONAL REGULATOR"/>
    <property type="match status" value="1"/>
</dbReference>
<feature type="domain" description="HTH cro/C1-type" evidence="4">
    <location>
        <begin position="12"/>
        <end position="66"/>
    </location>
</feature>
<dbReference type="AlphaFoldDB" id="A0A1Y1SC47"/>
<accession>A0A1Y1SC47</accession>
<dbReference type="InterPro" id="IPR014710">
    <property type="entry name" value="RmlC-like_jellyroll"/>
</dbReference>
<dbReference type="PROSITE" id="PS50943">
    <property type="entry name" value="HTH_CROC1"/>
    <property type="match status" value="1"/>
</dbReference>
<keyword evidence="2 5" id="KW-0238">DNA-binding</keyword>
<keyword evidence="3" id="KW-0804">Transcription</keyword>
<dbReference type="EMBL" id="AQQV01000003">
    <property type="protein sequence ID" value="ORE85916.1"/>
    <property type="molecule type" value="Genomic_DNA"/>
</dbReference>
<dbReference type="InterPro" id="IPR013096">
    <property type="entry name" value="Cupin_2"/>
</dbReference>
<dbReference type="CDD" id="cd02209">
    <property type="entry name" value="cupin_XRE_C"/>
    <property type="match status" value="1"/>
</dbReference>
<keyword evidence="6" id="KW-1185">Reference proteome</keyword>
<dbReference type="OrthoDB" id="9154356at2"/>
<name>A0A1Y1SC47_9GAMM</name>
<reference evidence="5 6" key="1">
    <citation type="submission" date="2013-04" db="EMBL/GenBank/DDBJ databases">
        <title>Oceanococcus atlanticus 22II-S10r2 Genome Sequencing.</title>
        <authorList>
            <person name="Lai Q."/>
            <person name="Li G."/>
            <person name="Shao Z."/>
        </authorList>
    </citation>
    <scope>NUCLEOTIDE SEQUENCE [LARGE SCALE GENOMIC DNA]</scope>
    <source>
        <strain evidence="5 6">22II-S10r2</strain>
    </source>
</reference>
<dbReference type="GO" id="GO:0003700">
    <property type="term" value="F:DNA-binding transcription factor activity"/>
    <property type="evidence" value="ECO:0007669"/>
    <property type="project" value="TreeGrafter"/>
</dbReference>
<dbReference type="InterPro" id="IPR001387">
    <property type="entry name" value="Cro/C1-type_HTH"/>
</dbReference>
<dbReference type="SMART" id="SM00530">
    <property type="entry name" value="HTH_XRE"/>
    <property type="match status" value="1"/>
</dbReference>
<evidence type="ECO:0000256" key="1">
    <source>
        <dbReference type="ARBA" id="ARBA00023015"/>
    </source>
</evidence>
<evidence type="ECO:0000256" key="2">
    <source>
        <dbReference type="ARBA" id="ARBA00023125"/>
    </source>
</evidence>
<comment type="caution">
    <text evidence="5">The sequence shown here is derived from an EMBL/GenBank/DDBJ whole genome shotgun (WGS) entry which is preliminary data.</text>
</comment>
<dbReference type="GO" id="GO:0003677">
    <property type="term" value="F:DNA binding"/>
    <property type="evidence" value="ECO:0007669"/>
    <property type="project" value="UniProtKB-KW"/>
</dbReference>
<keyword evidence="1" id="KW-0805">Transcription regulation</keyword>
<proteinExistence type="predicted"/>
<protein>
    <submittedName>
        <fullName evidence="5">DNA-binding protein</fullName>
    </submittedName>
</protein>
<dbReference type="Gene3D" id="1.10.260.40">
    <property type="entry name" value="lambda repressor-like DNA-binding domains"/>
    <property type="match status" value="1"/>
</dbReference>
<dbReference type="InterPro" id="IPR010982">
    <property type="entry name" value="Lambda_DNA-bd_dom_sf"/>
</dbReference>